<dbReference type="Proteomes" id="UP000000214">
    <property type="component" value="Chromosome"/>
</dbReference>
<dbReference type="HOGENOM" id="CLU_2772537_0_0_11"/>
<dbReference type="EMBL" id="CP003493">
    <property type="protein sequence ID" value="AFV89375.1"/>
    <property type="molecule type" value="Genomic_DNA"/>
</dbReference>
<evidence type="ECO:0000313" key="1">
    <source>
        <dbReference type="EMBL" id="AFV89375.1"/>
    </source>
</evidence>
<dbReference type="RefSeq" id="WP_015070281.1">
    <property type="nucleotide sequence ID" value="NC_019395.1"/>
</dbReference>
<dbReference type="STRING" id="1171373.PACID_15620"/>
<dbReference type="AlphaFoldDB" id="K7SJE8"/>
<accession>K7SJE8</accession>
<dbReference type="PATRIC" id="fig|1171373.8.peg.1546"/>
<organism evidence="1 2">
    <name type="scientific">Acidipropionibacterium acidipropionici (strain ATCC 4875 / DSM 20272 / JCM 6432 / NBRC 12425 / NCIMB 8070 / 4)</name>
    <name type="common">Propionibacterium acidipropionici</name>
    <dbReference type="NCBI Taxonomy" id="1171373"/>
    <lineage>
        <taxon>Bacteria</taxon>
        <taxon>Bacillati</taxon>
        <taxon>Actinomycetota</taxon>
        <taxon>Actinomycetes</taxon>
        <taxon>Propionibacteriales</taxon>
        <taxon>Propionibacteriaceae</taxon>
        <taxon>Acidipropionibacterium</taxon>
    </lineage>
</organism>
<name>K7SJE8_ACIA4</name>
<gene>
    <name evidence="1" type="ordered locus">PACID_15620</name>
</gene>
<sequence>MTGQDVMPGMIWHRTGRDGGDIVTVQPVHRRGRVHFLPSCDGDRDELAQAVLDVEKKAAELWPPDRRPR</sequence>
<proteinExistence type="predicted"/>
<dbReference type="KEGG" id="pbo:PACID_15620"/>
<reference evidence="1 2" key="1">
    <citation type="journal article" date="2012" name="BMC Genomics">
        <title>The genome sequence of Propionibacterium acidipropionici provides insights into its biotechnological and industrial potential.</title>
        <authorList>
            <person name="Parizzi L.P."/>
            <person name="Grassi M.C."/>
            <person name="Llerena L.A."/>
            <person name="Carazzolle M.F."/>
            <person name="Queiroz V.L."/>
            <person name="Lunardi I."/>
            <person name="Zeidler A.F."/>
            <person name="Teixeira P.J."/>
            <person name="Mieczkowski P."/>
            <person name="Rincones J."/>
            <person name="Pereira G.A."/>
        </authorList>
    </citation>
    <scope>NUCLEOTIDE SEQUENCE [LARGE SCALE GENOMIC DNA]</scope>
    <source>
        <strain evidence="2">ATCC 4875 / DSM 20272 / JCM 6432 / NBRC 12425 / NCIMB 8070</strain>
    </source>
</reference>
<evidence type="ECO:0000313" key="2">
    <source>
        <dbReference type="Proteomes" id="UP000000214"/>
    </source>
</evidence>
<protein>
    <submittedName>
        <fullName evidence="1">Uncharacterized protein</fullName>
    </submittedName>
</protein>